<dbReference type="InterPro" id="IPR004474">
    <property type="entry name" value="LytR_CpsA_psr"/>
</dbReference>
<feature type="domain" description="Cell envelope-related transcriptional attenuator" evidence="2">
    <location>
        <begin position="83"/>
        <end position="262"/>
    </location>
</feature>
<comment type="caution">
    <text evidence="3">The sequence shown here is derived from an EMBL/GenBank/DDBJ whole genome shotgun (WGS) entry which is preliminary data.</text>
</comment>
<evidence type="ECO:0000259" key="2">
    <source>
        <dbReference type="Pfam" id="PF03816"/>
    </source>
</evidence>
<dbReference type="InterPro" id="IPR050922">
    <property type="entry name" value="LytR/CpsA/Psr_CW_biosynth"/>
</dbReference>
<proteinExistence type="inferred from homology"/>
<dbReference type="Pfam" id="PF03816">
    <property type="entry name" value="LytR_cpsA_psr"/>
    <property type="match status" value="1"/>
</dbReference>
<keyword evidence="4" id="KW-1185">Reference proteome</keyword>
<evidence type="ECO:0000313" key="4">
    <source>
        <dbReference type="Proteomes" id="UP001595816"/>
    </source>
</evidence>
<dbReference type="RefSeq" id="WP_253757187.1">
    <property type="nucleotide sequence ID" value="NZ_JAMZDZ010000001.1"/>
</dbReference>
<dbReference type="PANTHER" id="PTHR33392:SF6">
    <property type="entry name" value="POLYISOPRENYL-TEICHOIC ACID--PEPTIDOGLYCAN TEICHOIC ACID TRANSFERASE TAGU"/>
    <property type="match status" value="1"/>
</dbReference>
<accession>A0ABV8LKK5</accession>
<dbReference type="EMBL" id="JBHSAY010000005">
    <property type="protein sequence ID" value="MFC4130803.1"/>
    <property type="molecule type" value="Genomic_DNA"/>
</dbReference>
<evidence type="ECO:0000256" key="1">
    <source>
        <dbReference type="ARBA" id="ARBA00006068"/>
    </source>
</evidence>
<evidence type="ECO:0000313" key="3">
    <source>
        <dbReference type="EMBL" id="MFC4130803.1"/>
    </source>
</evidence>
<dbReference type="Gene3D" id="3.40.630.190">
    <property type="entry name" value="LCP protein"/>
    <property type="match status" value="1"/>
</dbReference>
<comment type="similarity">
    <text evidence="1">Belongs to the LytR/CpsA/Psr (LCP) family.</text>
</comment>
<protein>
    <submittedName>
        <fullName evidence="3">LCP family protein</fullName>
    </submittedName>
</protein>
<gene>
    <name evidence="3" type="ORF">ACFOZ4_09330</name>
</gene>
<organism evidence="3 4">
    <name type="scientific">Hamadaea flava</name>
    <dbReference type="NCBI Taxonomy" id="1742688"/>
    <lineage>
        <taxon>Bacteria</taxon>
        <taxon>Bacillati</taxon>
        <taxon>Actinomycetota</taxon>
        <taxon>Actinomycetes</taxon>
        <taxon>Micromonosporales</taxon>
        <taxon>Micromonosporaceae</taxon>
        <taxon>Hamadaea</taxon>
    </lineage>
</organism>
<name>A0ABV8LKK5_9ACTN</name>
<sequence length="358" mass="38183">MAARKVRSPLGARIVAVLGVLLALAGFGGIVAAKSFLNDLTSSIEVADVDGHGGANGRPMSGAINLLLLGLDTREGWAENTSRADTIMLLHVSASHDEAYLMSIPRDTKVDIPAWANSGYAGGRDKINAAYFFGSQQGQGWPGGAGLMKQTVEQLTGISFNGLAVIDFNGFKNVIAALGGVYLCVEHDTWSSHYIEQNGKPVYYSYDGQEQLPNSWIHKKGCRTMAAWEALDYSRQRYGLPNGDYDRQKHQRELIKAMGAKATSAGVLTNPAKLAELLKAAGASLKLDTGGYDPADFLFNLKVLAAADLVTLKTNAGSFNEDPAGGEALSAGTMRMFEAARDDTLGTFLADNPEYLSP</sequence>
<dbReference type="Proteomes" id="UP001595816">
    <property type="component" value="Unassembled WGS sequence"/>
</dbReference>
<dbReference type="PANTHER" id="PTHR33392">
    <property type="entry name" value="POLYISOPRENYL-TEICHOIC ACID--PEPTIDOGLYCAN TEICHOIC ACID TRANSFERASE TAGU"/>
    <property type="match status" value="1"/>
</dbReference>
<reference evidence="4" key="1">
    <citation type="journal article" date="2019" name="Int. J. Syst. Evol. Microbiol.">
        <title>The Global Catalogue of Microorganisms (GCM) 10K type strain sequencing project: providing services to taxonomists for standard genome sequencing and annotation.</title>
        <authorList>
            <consortium name="The Broad Institute Genomics Platform"/>
            <consortium name="The Broad Institute Genome Sequencing Center for Infectious Disease"/>
            <person name="Wu L."/>
            <person name="Ma J."/>
        </authorList>
    </citation>
    <scope>NUCLEOTIDE SEQUENCE [LARGE SCALE GENOMIC DNA]</scope>
    <source>
        <strain evidence="4">CGMCC 4.7289</strain>
    </source>
</reference>
<dbReference type="NCBIfam" id="TIGR00350">
    <property type="entry name" value="lytR_cpsA_psr"/>
    <property type="match status" value="1"/>
</dbReference>